<dbReference type="GeneID" id="25253265"/>
<evidence type="ECO:0000313" key="3">
    <source>
        <dbReference type="Proteomes" id="UP000030747"/>
    </source>
</evidence>
<dbReference type="Proteomes" id="UP000030747">
    <property type="component" value="Unassembled WGS sequence"/>
</dbReference>
<evidence type="ECO:0000313" key="2">
    <source>
        <dbReference type="EMBL" id="CDJ42399.1"/>
    </source>
</evidence>
<proteinExistence type="predicted"/>
<gene>
    <name evidence="2" type="ORF">ETH_00020735</name>
</gene>
<feature type="compositionally biased region" description="Polar residues" evidence="1">
    <location>
        <begin position="168"/>
        <end position="182"/>
    </location>
</feature>
<protein>
    <submittedName>
        <fullName evidence="2">Uncharacterized protein</fullName>
    </submittedName>
</protein>
<dbReference type="RefSeq" id="XP_013233149.1">
    <property type="nucleotide sequence ID" value="XM_013377695.1"/>
</dbReference>
<dbReference type="VEuPathDB" id="ToxoDB:ETH2_1127300"/>
<feature type="region of interest" description="Disordered" evidence="1">
    <location>
        <begin position="156"/>
        <end position="207"/>
    </location>
</feature>
<dbReference type="OrthoDB" id="10288205at2759"/>
<sequence length="339" mass="36320">MMVRGNPCTASALSAPRNCSRKVQFGDSAAAAARVYVGRCTACGLERLLSAQAGTKKLLEGSGLLHNSGKEQKPICANAVACEFVASISRSCLARIQTARAGQATAGIQPAESSSQDACSAIQELSCNSACIDNMESRAPMLSQEKPLEHGAVSTKLHQSLEEPQAPASPTNCGNASCSVDGQSHEINNDETRGLPPTEELEGSPAGAIPDEKEEWIKSYMRLSDKHRDLFYELISLLSAAKLPRWQVSLESFNACLLYSLLPPAPVQSASMQQHYCSGIPSTAVMVVAQRDALGLAIISFRREYEKVGWEPLLWSHDTPPEDKLPNFQGIPGSFSPSS</sequence>
<keyword evidence="3" id="KW-1185">Reference proteome</keyword>
<organism evidence="2 3">
    <name type="scientific">Eimeria tenella</name>
    <name type="common">Coccidian parasite</name>
    <dbReference type="NCBI Taxonomy" id="5802"/>
    <lineage>
        <taxon>Eukaryota</taxon>
        <taxon>Sar</taxon>
        <taxon>Alveolata</taxon>
        <taxon>Apicomplexa</taxon>
        <taxon>Conoidasida</taxon>
        <taxon>Coccidia</taxon>
        <taxon>Eucoccidiorida</taxon>
        <taxon>Eimeriorina</taxon>
        <taxon>Eimeriidae</taxon>
        <taxon>Eimeria</taxon>
    </lineage>
</organism>
<feature type="compositionally biased region" description="Basic and acidic residues" evidence="1">
    <location>
        <begin position="183"/>
        <end position="193"/>
    </location>
</feature>
<reference evidence="2" key="1">
    <citation type="submission" date="2013-10" db="EMBL/GenBank/DDBJ databases">
        <title>Genomic analysis of the causative agents of coccidiosis in chickens.</title>
        <authorList>
            <person name="Reid A.J."/>
            <person name="Blake D."/>
            <person name="Billington K."/>
            <person name="Browne H."/>
            <person name="Dunn M."/>
            <person name="Hung S."/>
            <person name="Kawahara F."/>
            <person name="Miranda-Saavedra D."/>
            <person name="Mourier T."/>
            <person name="Nagra H."/>
            <person name="Otto T.D."/>
            <person name="Rawlings N."/>
            <person name="Sanchez A."/>
            <person name="Sanders M."/>
            <person name="Subramaniam C."/>
            <person name="Tay Y."/>
            <person name="Dear P."/>
            <person name="Doerig C."/>
            <person name="Gruber A."/>
            <person name="Parkinson J."/>
            <person name="Shirley M."/>
            <person name="Wan K.L."/>
            <person name="Berriman M."/>
            <person name="Tomley F."/>
            <person name="Pain A."/>
        </authorList>
    </citation>
    <scope>NUCLEOTIDE SEQUENCE [LARGE SCALE GENOMIC DNA]</scope>
    <source>
        <strain evidence="2">Houghton</strain>
    </source>
</reference>
<reference evidence="2" key="2">
    <citation type="submission" date="2013-10" db="EMBL/GenBank/DDBJ databases">
        <authorList>
            <person name="Aslett M."/>
        </authorList>
    </citation>
    <scope>NUCLEOTIDE SEQUENCE [LARGE SCALE GENOMIC DNA]</scope>
    <source>
        <strain evidence="2">Houghton</strain>
    </source>
</reference>
<accession>U6L1C3</accession>
<dbReference type="AlphaFoldDB" id="U6L1C3"/>
<evidence type="ECO:0000256" key="1">
    <source>
        <dbReference type="SAM" id="MobiDB-lite"/>
    </source>
</evidence>
<name>U6L1C3_EIMTE</name>
<dbReference type="EMBL" id="HG675716">
    <property type="protein sequence ID" value="CDJ42399.1"/>
    <property type="molecule type" value="Genomic_DNA"/>
</dbReference>
<dbReference type="VEuPathDB" id="ToxoDB:ETH_00020735"/>